<dbReference type="AlphaFoldDB" id="A0A6J5DQU6"/>
<organism evidence="1 2">
    <name type="scientific">Paraburkholderia humisilvae</name>
    <dbReference type="NCBI Taxonomy" id="627669"/>
    <lineage>
        <taxon>Bacteria</taxon>
        <taxon>Pseudomonadati</taxon>
        <taxon>Pseudomonadota</taxon>
        <taxon>Betaproteobacteria</taxon>
        <taxon>Burkholderiales</taxon>
        <taxon>Burkholderiaceae</taxon>
        <taxon>Paraburkholderia</taxon>
    </lineage>
</organism>
<name>A0A6J5DQU6_9BURK</name>
<gene>
    <name evidence="1" type="ORF">LMG29542_02738</name>
</gene>
<sequence length="113" mass="12283">MAGLPESAAFPNDAELAALRAWYAGLDARTAVARYLGDRKAPGTSARGVLSRIRRVLVAFATSRHRADLAEIFRERSAATSDTVTRAIEALRKLPIRKRTSPTTSASGCRRGW</sequence>
<evidence type="ECO:0000313" key="1">
    <source>
        <dbReference type="EMBL" id="CAB3755957.1"/>
    </source>
</evidence>
<proteinExistence type="predicted"/>
<protein>
    <submittedName>
        <fullName evidence="1">Uncharacterized protein</fullName>
    </submittedName>
</protein>
<dbReference type="EMBL" id="CADIKH010000011">
    <property type="protein sequence ID" value="CAB3755957.1"/>
    <property type="molecule type" value="Genomic_DNA"/>
</dbReference>
<reference evidence="1 2" key="1">
    <citation type="submission" date="2020-04" db="EMBL/GenBank/DDBJ databases">
        <authorList>
            <person name="De Canck E."/>
        </authorList>
    </citation>
    <scope>NUCLEOTIDE SEQUENCE [LARGE SCALE GENOMIC DNA]</scope>
    <source>
        <strain evidence="1 2">LMG 29542</strain>
    </source>
</reference>
<accession>A0A6J5DQU6</accession>
<evidence type="ECO:0000313" key="2">
    <source>
        <dbReference type="Proteomes" id="UP000494363"/>
    </source>
</evidence>
<dbReference type="Proteomes" id="UP000494363">
    <property type="component" value="Unassembled WGS sequence"/>
</dbReference>
<keyword evidence="2" id="KW-1185">Reference proteome</keyword>